<sequence>MMSPSHFPAFTPQVTKMPMRHIIIQDDFLHEEDRKIAASKSYNLIKNIAMRREVDGTRHDLRVIILSASPTHNQLQWWSMEESMRCVGCQALVCYLITDNEATLFSCLEKLQMMVPHNIPVVFTSIHKPYRVDYFQLLNNLWTGLFVNTVRPSRLNKEAIKWDIRPFVQEEVVKPTRTRPPSRKQQAANSTK</sequence>
<organism evidence="1 2">
    <name type="scientific">Pluteus cervinus</name>
    <dbReference type="NCBI Taxonomy" id="181527"/>
    <lineage>
        <taxon>Eukaryota</taxon>
        <taxon>Fungi</taxon>
        <taxon>Dikarya</taxon>
        <taxon>Basidiomycota</taxon>
        <taxon>Agaricomycotina</taxon>
        <taxon>Agaricomycetes</taxon>
        <taxon>Agaricomycetidae</taxon>
        <taxon>Agaricales</taxon>
        <taxon>Pluteineae</taxon>
        <taxon>Pluteaceae</taxon>
        <taxon>Pluteus</taxon>
    </lineage>
</organism>
<protein>
    <submittedName>
        <fullName evidence="1">Uncharacterized protein</fullName>
    </submittedName>
</protein>
<name>A0ACD3AMZ2_9AGAR</name>
<evidence type="ECO:0000313" key="2">
    <source>
        <dbReference type="Proteomes" id="UP000308600"/>
    </source>
</evidence>
<reference evidence="1 2" key="1">
    <citation type="journal article" date="2019" name="Nat. Ecol. Evol.">
        <title>Megaphylogeny resolves global patterns of mushroom evolution.</title>
        <authorList>
            <person name="Varga T."/>
            <person name="Krizsan K."/>
            <person name="Foldi C."/>
            <person name="Dima B."/>
            <person name="Sanchez-Garcia M."/>
            <person name="Sanchez-Ramirez S."/>
            <person name="Szollosi G.J."/>
            <person name="Szarkandi J.G."/>
            <person name="Papp V."/>
            <person name="Albert L."/>
            <person name="Andreopoulos W."/>
            <person name="Angelini C."/>
            <person name="Antonin V."/>
            <person name="Barry K.W."/>
            <person name="Bougher N.L."/>
            <person name="Buchanan P."/>
            <person name="Buyck B."/>
            <person name="Bense V."/>
            <person name="Catcheside P."/>
            <person name="Chovatia M."/>
            <person name="Cooper J."/>
            <person name="Damon W."/>
            <person name="Desjardin D."/>
            <person name="Finy P."/>
            <person name="Geml J."/>
            <person name="Haridas S."/>
            <person name="Hughes K."/>
            <person name="Justo A."/>
            <person name="Karasinski D."/>
            <person name="Kautmanova I."/>
            <person name="Kiss B."/>
            <person name="Kocsube S."/>
            <person name="Kotiranta H."/>
            <person name="LaButti K.M."/>
            <person name="Lechner B.E."/>
            <person name="Liimatainen K."/>
            <person name="Lipzen A."/>
            <person name="Lukacs Z."/>
            <person name="Mihaltcheva S."/>
            <person name="Morgado L.N."/>
            <person name="Niskanen T."/>
            <person name="Noordeloos M.E."/>
            <person name="Ohm R.A."/>
            <person name="Ortiz-Santana B."/>
            <person name="Ovrebo C."/>
            <person name="Racz N."/>
            <person name="Riley R."/>
            <person name="Savchenko A."/>
            <person name="Shiryaev A."/>
            <person name="Soop K."/>
            <person name="Spirin V."/>
            <person name="Szebenyi C."/>
            <person name="Tomsovsky M."/>
            <person name="Tulloss R.E."/>
            <person name="Uehling J."/>
            <person name="Grigoriev I.V."/>
            <person name="Vagvolgyi C."/>
            <person name="Papp T."/>
            <person name="Martin F.M."/>
            <person name="Miettinen O."/>
            <person name="Hibbett D.S."/>
            <person name="Nagy L.G."/>
        </authorList>
    </citation>
    <scope>NUCLEOTIDE SEQUENCE [LARGE SCALE GENOMIC DNA]</scope>
    <source>
        <strain evidence="1 2">NL-1719</strain>
    </source>
</reference>
<keyword evidence="2" id="KW-1185">Reference proteome</keyword>
<proteinExistence type="predicted"/>
<accession>A0ACD3AMZ2</accession>
<evidence type="ECO:0000313" key="1">
    <source>
        <dbReference type="EMBL" id="TFK66277.1"/>
    </source>
</evidence>
<gene>
    <name evidence="1" type="ORF">BDN72DRAFT_880404</name>
</gene>
<dbReference type="EMBL" id="ML208410">
    <property type="protein sequence ID" value="TFK66277.1"/>
    <property type="molecule type" value="Genomic_DNA"/>
</dbReference>
<dbReference type="Proteomes" id="UP000308600">
    <property type="component" value="Unassembled WGS sequence"/>
</dbReference>